<proteinExistence type="predicted"/>
<reference evidence="2" key="2">
    <citation type="submission" date="2020-05" db="UniProtKB">
        <authorList>
            <consortium name="EnsemblMetazoa"/>
        </authorList>
    </citation>
    <scope>IDENTIFICATION</scope>
    <source>
        <strain evidence="2">FAR1</strain>
    </source>
</reference>
<accession>A0A182QQZ1</accession>
<keyword evidence="3" id="KW-1185">Reference proteome</keyword>
<dbReference type="Proteomes" id="UP000075886">
    <property type="component" value="Unassembled WGS sequence"/>
</dbReference>
<dbReference type="EnsemblMetazoa" id="AFAF015117-RA">
    <property type="protein sequence ID" value="AFAF015117-PA"/>
    <property type="gene ID" value="AFAF015117"/>
</dbReference>
<dbReference type="InterPro" id="IPR028260">
    <property type="entry name" value="FAM177"/>
</dbReference>
<name>A0A182QQZ1_9DIPT</name>
<reference evidence="3" key="1">
    <citation type="submission" date="2014-01" db="EMBL/GenBank/DDBJ databases">
        <title>The Genome Sequence of Anopheles farauti FAR1 (V2).</title>
        <authorList>
            <consortium name="The Broad Institute Genomics Platform"/>
            <person name="Neafsey D.E."/>
            <person name="Besansky N."/>
            <person name="Howell P."/>
            <person name="Walton C."/>
            <person name="Young S.K."/>
            <person name="Zeng Q."/>
            <person name="Gargeya S."/>
            <person name="Fitzgerald M."/>
            <person name="Haas B."/>
            <person name="Abouelleil A."/>
            <person name="Allen A.W."/>
            <person name="Alvarado L."/>
            <person name="Arachchi H.M."/>
            <person name="Berlin A.M."/>
            <person name="Chapman S.B."/>
            <person name="Gainer-Dewar J."/>
            <person name="Goldberg J."/>
            <person name="Griggs A."/>
            <person name="Gujja S."/>
            <person name="Hansen M."/>
            <person name="Howarth C."/>
            <person name="Imamovic A."/>
            <person name="Ireland A."/>
            <person name="Larimer J."/>
            <person name="McCowan C."/>
            <person name="Murphy C."/>
            <person name="Pearson M."/>
            <person name="Poon T.W."/>
            <person name="Priest M."/>
            <person name="Roberts A."/>
            <person name="Saif S."/>
            <person name="Shea T."/>
            <person name="Sisk P."/>
            <person name="Sykes S."/>
            <person name="Wortman J."/>
            <person name="Nusbaum C."/>
            <person name="Birren B."/>
        </authorList>
    </citation>
    <scope>NUCLEOTIDE SEQUENCE [LARGE SCALE GENOMIC DNA]</scope>
    <source>
        <strain evidence="3">FAR1</strain>
    </source>
</reference>
<dbReference type="VEuPathDB" id="VectorBase:AFAF015117"/>
<evidence type="ECO:0000313" key="3">
    <source>
        <dbReference type="Proteomes" id="UP000075886"/>
    </source>
</evidence>
<dbReference type="STRING" id="69004.A0A182QQZ1"/>
<feature type="compositionally biased region" description="Low complexity" evidence="1">
    <location>
        <begin position="154"/>
        <end position="168"/>
    </location>
</feature>
<feature type="compositionally biased region" description="Polar residues" evidence="1">
    <location>
        <begin position="137"/>
        <end position="153"/>
    </location>
</feature>
<evidence type="ECO:0000313" key="2">
    <source>
        <dbReference type="EnsemblMetazoa" id="AFAF015117-PA"/>
    </source>
</evidence>
<evidence type="ECO:0000256" key="1">
    <source>
        <dbReference type="SAM" id="MobiDB-lite"/>
    </source>
</evidence>
<dbReference type="PANTHER" id="PTHR31206:SF1">
    <property type="entry name" value="LP10445P"/>
    <property type="match status" value="1"/>
</dbReference>
<protein>
    <recommendedName>
        <fullName evidence="4">Protein FAM177A1</fullName>
    </recommendedName>
</protein>
<feature type="region of interest" description="Disordered" evidence="1">
    <location>
        <begin position="1"/>
        <end position="20"/>
    </location>
</feature>
<evidence type="ECO:0008006" key="4">
    <source>
        <dbReference type="Google" id="ProtNLM"/>
    </source>
</evidence>
<dbReference type="AlphaFoldDB" id="A0A182QQZ1"/>
<dbReference type="PANTHER" id="PTHR31206">
    <property type="entry name" value="LP10445P"/>
    <property type="match status" value="1"/>
</dbReference>
<feature type="region of interest" description="Disordered" evidence="1">
    <location>
        <begin position="136"/>
        <end position="185"/>
    </location>
</feature>
<dbReference type="Pfam" id="PF14774">
    <property type="entry name" value="FAM177"/>
    <property type="match status" value="1"/>
</dbReference>
<dbReference type="EMBL" id="AXCN02001460">
    <property type="status" value="NOT_ANNOTATED_CDS"/>
    <property type="molecule type" value="Genomic_DNA"/>
</dbReference>
<sequence>MTKVEIPLKNRTTDGASSDTFIQNEKDVEVRVRAPKRVLHFSDGTLEEFSDDDETAAADQVDKGDLVPVDESKLKWSEWMRYKTYKLGSTVLAGCDYVGEGLASFLGITTPKYSYEIEEFKRMQAEQQAEERAIQTFVEQNRPQNGDATSHSISQAPSAANSSTAAKTSEPKSSELCMENEIQKF</sequence>
<feature type="compositionally biased region" description="Basic and acidic residues" evidence="1">
    <location>
        <begin position="1"/>
        <end position="12"/>
    </location>
</feature>
<organism evidence="2 3">
    <name type="scientific">Anopheles farauti</name>
    <dbReference type="NCBI Taxonomy" id="69004"/>
    <lineage>
        <taxon>Eukaryota</taxon>
        <taxon>Metazoa</taxon>
        <taxon>Ecdysozoa</taxon>
        <taxon>Arthropoda</taxon>
        <taxon>Hexapoda</taxon>
        <taxon>Insecta</taxon>
        <taxon>Pterygota</taxon>
        <taxon>Neoptera</taxon>
        <taxon>Endopterygota</taxon>
        <taxon>Diptera</taxon>
        <taxon>Nematocera</taxon>
        <taxon>Culicoidea</taxon>
        <taxon>Culicidae</taxon>
        <taxon>Anophelinae</taxon>
        <taxon>Anopheles</taxon>
    </lineage>
</organism>